<dbReference type="OrthoDB" id="128693at2759"/>
<evidence type="ECO:0000313" key="2">
    <source>
        <dbReference type="Proteomes" id="UP000794436"/>
    </source>
</evidence>
<dbReference type="EMBL" id="SPLM01000076">
    <property type="protein sequence ID" value="TMW61491.1"/>
    <property type="molecule type" value="Genomic_DNA"/>
</dbReference>
<protein>
    <submittedName>
        <fullName evidence="1">Uncharacterized protein</fullName>
    </submittedName>
</protein>
<accession>A0A8K1CDN6</accession>
<proteinExistence type="predicted"/>
<dbReference type="Proteomes" id="UP000794436">
    <property type="component" value="Unassembled WGS sequence"/>
</dbReference>
<evidence type="ECO:0000313" key="1">
    <source>
        <dbReference type="EMBL" id="TMW61491.1"/>
    </source>
</evidence>
<dbReference type="AlphaFoldDB" id="A0A8K1CDN6"/>
<keyword evidence="2" id="KW-1185">Reference proteome</keyword>
<gene>
    <name evidence="1" type="ORF">Poli38472_012682</name>
</gene>
<comment type="caution">
    <text evidence="1">The sequence shown here is derived from an EMBL/GenBank/DDBJ whole genome shotgun (WGS) entry which is preliminary data.</text>
</comment>
<sequence>MLHAEWQAKKFVMRQWKRGMGKQQQERAVLFSVLVKIMSVRNVRLQQIVLAEWLRAVRTQRRMFKFSSKVQLRRQRRWFWLWQTWVLMRKRHRQDTDEAAGYQQQRLLSTVFFAWQNYALAWKDAKDEAQMSTHRKNWNKVAPLSTSTEEEADQASFRRPLSPIMKRHRAKQQSKMLNADEAIASASEPKLSLSDAASLTLDVKKRLIVLGKWKPYHKSLDQT</sequence>
<name>A0A8K1CDN6_PYTOL</name>
<organism evidence="1 2">
    <name type="scientific">Pythium oligandrum</name>
    <name type="common">Mycoparasitic fungus</name>
    <dbReference type="NCBI Taxonomy" id="41045"/>
    <lineage>
        <taxon>Eukaryota</taxon>
        <taxon>Sar</taxon>
        <taxon>Stramenopiles</taxon>
        <taxon>Oomycota</taxon>
        <taxon>Peronosporomycetes</taxon>
        <taxon>Pythiales</taxon>
        <taxon>Pythiaceae</taxon>
        <taxon>Pythium</taxon>
    </lineage>
</organism>
<reference evidence="1" key="1">
    <citation type="submission" date="2019-03" db="EMBL/GenBank/DDBJ databases">
        <title>Long read genome sequence of the mycoparasitic Pythium oligandrum ATCC 38472 isolated from sugarbeet rhizosphere.</title>
        <authorList>
            <person name="Gaulin E."/>
        </authorList>
    </citation>
    <scope>NUCLEOTIDE SEQUENCE</scope>
    <source>
        <strain evidence="1">ATCC 38472_TT</strain>
    </source>
</reference>